<protein>
    <submittedName>
        <fullName evidence="1">Uncharacterized protein</fullName>
    </submittedName>
</protein>
<reference evidence="1 2" key="2">
    <citation type="submission" date="2007-06" db="EMBL/GenBank/DDBJ databases">
        <title>Draft genome sequence of Pseudoflavonifractor capillosus ATCC 29799.</title>
        <authorList>
            <person name="Sudarsanam P."/>
            <person name="Ley R."/>
            <person name="Guruge J."/>
            <person name="Turnbaugh P.J."/>
            <person name="Mahowald M."/>
            <person name="Liep D."/>
            <person name="Gordon J."/>
        </authorList>
    </citation>
    <scope>NUCLEOTIDE SEQUENCE [LARGE SCALE GENOMIC DNA]</scope>
    <source>
        <strain evidence="1 2">ATCC 29799</strain>
    </source>
</reference>
<reference evidence="1 2" key="1">
    <citation type="submission" date="2007-04" db="EMBL/GenBank/DDBJ databases">
        <authorList>
            <person name="Fulton L."/>
            <person name="Clifton S."/>
            <person name="Fulton B."/>
            <person name="Xu J."/>
            <person name="Minx P."/>
            <person name="Pepin K.H."/>
            <person name="Johnson M."/>
            <person name="Thiruvilangam P."/>
            <person name="Bhonagiri V."/>
            <person name="Nash W.E."/>
            <person name="Mardis E.R."/>
            <person name="Wilson R.K."/>
        </authorList>
    </citation>
    <scope>NUCLEOTIDE SEQUENCE [LARGE SCALE GENOMIC DNA]</scope>
    <source>
        <strain evidence="1 2">ATCC 29799</strain>
    </source>
</reference>
<name>A6P0S7_9FIRM</name>
<comment type="caution">
    <text evidence="1">The sequence shown here is derived from an EMBL/GenBank/DDBJ whole genome shotgun (WGS) entry which is preliminary data.</text>
</comment>
<evidence type="ECO:0000313" key="1">
    <source>
        <dbReference type="EMBL" id="EDM98065.1"/>
    </source>
</evidence>
<dbReference type="EMBL" id="AAXG02000044">
    <property type="protein sequence ID" value="EDM98065.1"/>
    <property type="molecule type" value="Genomic_DNA"/>
</dbReference>
<gene>
    <name evidence="1" type="ORF">BACCAP_04093</name>
</gene>
<proteinExistence type="predicted"/>
<keyword evidence="2" id="KW-1185">Reference proteome</keyword>
<dbReference type="AlphaFoldDB" id="A6P0S7"/>
<organism evidence="1 2">
    <name type="scientific">Pseudoflavonifractor capillosus ATCC 29799</name>
    <dbReference type="NCBI Taxonomy" id="411467"/>
    <lineage>
        <taxon>Bacteria</taxon>
        <taxon>Bacillati</taxon>
        <taxon>Bacillota</taxon>
        <taxon>Clostridia</taxon>
        <taxon>Eubacteriales</taxon>
        <taxon>Oscillospiraceae</taxon>
        <taxon>Pseudoflavonifractor</taxon>
    </lineage>
</organism>
<dbReference type="Proteomes" id="UP000003639">
    <property type="component" value="Unassembled WGS sequence"/>
</dbReference>
<accession>A6P0S7</accession>
<evidence type="ECO:0000313" key="2">
    <source>
        <dbReference type="Proteomes" id="UP000003639"/>
    </source>
</evidence>
<sequence>MCELSDPVLGIYSIMFDSGCSSCNCPGPGTNAIIPVLFVHHGRRNRGVPI</sequence>